<dbReference type="Gene3D" id="3.40.50.1860">
    <property type="match status" value="2"/>
</dbReference>
<name>A0AA37T0R7_9ALTE</name>
<organism evidence="3 4">
    <name type="scientific">Agaribacter marinus</name>
    <dbReference type="NCBI Taxonomy" id="1431249"/>
    <lineage>
        <taxon>Bacteria</taxon>
        <taxon>Pseudomonadati</taxon>
        <taxon>Pseudomonadota</taxon>
        <taxon>Gammaproteobacteria</taxon>
        <taxon>Alteromonadales</taxon>
        <taxon>Alteromonadaceae</taxon>
        <taxon>Agaribacter</taxon>
    </lineage>
</organism>
<reference evidence="3" key="1">
    <citation type="journal article" date="2014" name="Int. J. Syst. Evol. Microbiol.">
        <title>Complete genome sequence of Corynebacterium casei LMG S-19264T (=DSM 44701T), isolated from a smear-ripened cheese.</title>
        <authorList>
            <consortium name="US DOE Joint Genome Institute (JGI-PGF)"/>
            <person name="Walter F."/>
            <person name="Albersmeier A."/>
            <person name="Kalinowski J."/>
            <person name="Ruckert C."/>
        </authorList>
    </citation>
    <scope>NUCLEOTIDE SEQUENCE</scope>
    <source>
        <strain evidence="3">NBRC 110023</strain>
    </source>
</reference>
<dbReference type="Pfam" id="PF01177">
    <property type="entry name" value="Asp_Glu_race"/>
    <property type="match status" value="1"/>
</dbReference>
<gene>
    <name evidence="3" type="primary">ygeA</name>
    <name evidence="3" type="ORF">GCM10007852_36650</name>
</gene>
<dbReference type="SUPFAM" id="SSF53681">
    <property type="entry name" value="Aspartate/glutamate racemase"/>
    <property type="match status" value="2"/>
</dbReference>
<keyword evidence="4" id="KW-1185">Reference proteome</keyword>
<comment type="similarity">
    <text evidence="1">Belongs to the aspartate/glutamate racemases family.</text>
</comment>
<comment type="caution">
    <text evidence="3">The sequence shown here is derived from an EMBL/GenBank/DDBJ whole genome shotgun (WGS) entry which is preliminary data.</text>
</comment>
<dbReference type="InterPro" id="IPR033134">
    <property type="entry name" value="Asp/Glu_racemase_AS_2"/>
</dbReference>
<dbReference type="InterPro" id="IPR004380">
    <property type="entry name" value="Asp_race"/>
</dbReference>
<dbReference type="GO" id="GO:0047661">
    <property type="term" value="F:amino-acid racemase activity"/>
    <property type="evidence" value="ECO:0007669"/>
    <property type="project" value="InterPro"/>
</dbReference>
<dbReference type="InterPro" id="IPR015942">
    <property type="entry name" value="Asp/Glu/hydantoin_racemase"/>
</dbReference>
<evidence type="ECO:0000313" key="4">
    <source>
        <dbReference type="Proteomes" id="UP001156601"/>
    </source>
</evidence>
<dbReference type="NCBIfam" id="TIGR00035">
    <property type="entry name" value="asp_race"/>
    <property type="match status" value="1"/>
</dbReference>
<evidence type="ECO:0000256" key="2">
    <source>
        <dbReference type="ARBA" id="ARBA00023235"/>
    </source>
</evidence>
<evidence type="ECO:0000256" key="1">
    <source>
        <dbReference type="ARBA" id="ARBA00007847"/>
    </source>
</evidence>
<proteinExistence type="inferred from homology"/>
<reference evidence="3" key="2">
    <citation type="submission" date="2023-01" db="EMBL/GenBank/DDBJ databases">
        <title>Draft genome sequence of Agaribacter marinus strain NBRC 110023.</title>
        <authorList>
            <person name="Sun Q."/>
            <person name="Mori K."/>
        </authorList>
    </citation>
    <scope>NUCLEOTIDE SEQUENCE</scope>
    <source>
        <strain evidence="3">NBRC 110023</strain>
    </source>
</reference>
<dbReference type="EMBL" id="BSOT01000012">
    <property type="protein sequence ID" value="GLR72757.1"/>
    <property type="molecule type" value="Genomic_DNA"/>
</dbReference>
<sequence>MKTIDMKTIGLLGGMSWESTASYYKALNIGVKQALGGLHSAKVSLISVDFHDIALLQQQGDWQSASTILSSEAQRVEASGAECLLICTNTMHKIAEDIQANINIPLLHIADATGAKLKKDKIKKVGLLGTKFTMTEEFYKGRIKEKFNIHAIVPNDANQTIVHNIIYDELCQGVIKAESKQAYLSIIEKLVEHGAEGIILGCTEIGLLVQQTDTEAPLYDTTQIHVDAAIDWALNTNDITQFR</sequence>
<dbReference type="PROSITE" id="PS00924">
    <property type="entry name" value="ASP_GLU_RACEMASE_2"/>
    <property type="match status" value="1"/>
</dbReference>
<dbReference type="Proteomes" id="UP001156601">
    <property type="component" value="Unassembled WGS sequence"/>
</dbReference>
<dbReference type="InterPro" id="IPR001920">
    <property type="entry name" value="Asp/Glu_race"/>
</dbReference>
<protein>
    <submittedName>
        <fullName evidence="3">Aspartate racemase</fullName>
    </submittedName>
</protein>
<dbReference type="PANTHER" id="PTHR21198">
    <property type="entry name" value="GLUTAMATE RACEMASE"/>
    <property type="match status" value="1"/>
</dbReference>
<dbReference type="PANTHER" id="PTHR21198:SF7">
    <property type="entry name" value="ASPARTATE-GLUTAMATE RACEMASE FAMILY"/>
    <property type="match status" value="1"/>
</dbReference>
<accession>A0AA37T0R7</accession>
<keyword evidence="2" id="KW-0413">Isomerase</keyword>
<dbReference type="AlphaFoldDB" id="A0AA37T0R7"/>
<evidence type="ECO:0000313" key="3">
    <source>
        <dbReference type="EMBL" id="GLR72757.1"/>
    </source>
</evidence>